<evidence type="ECO:0000313" key="2">
    <source>
        <dbReference type="WBParaSite" id="PSU_v2.g9949.t1"/>
    </source>
</evidence>
<organism evidence="1 2">
    <name type="scientific">Panagrolaimus superbus</name>
    <dbReference type="NCBI Taxonomy" id="310955"/>
    <lineage>
        <taxon>Eukaryota</taxon>
        <taxon>Metazoa</taxon>
        <taxon>Ecdysozoa</taxon>
        <taxon>Nematoda</taxon>
        <taxon>Chromadorea</taxon>
        <taxon>Rhabditida</taxon>
        <taxon>Tylenchina</taxon>
        <taxon>Panagrolaimomorpha</taxon>
        <taxon>Panagrolaimoidea</taxon>
        <taxon>Panagrolaimidae</taxon>
        <taxon>Panagrolaimus</taxon>
    </lineage>
</organism>
<name>A0A914ZDC9_9BILA</name>
<keyword evidence="1" id="KW-1185">Reference proteome</keyword>
<sequence length="132" mass="14404">MHKGRFVEAGTHHELLERKGGVYAKLVAAQELHNLNIDKKDDGEHVEEELLSPDQPNAALTIASKTVRESIRESFMRDFLPSDHLGDAQTEAYDVSSTDLIALHQSGQLRRMVNSCSRKAAAVAAVAVAATV</sequence>
<dbReference type="InterPro" id="IPR027417">
    <property type="entry name" value="P-loop_NTPase"/>
</dbReference>
<reference evidence="2" key="1">
    <citation type="submission" date="2022-11" db="UniProtKB">
        <authorList>
            <consortium name="WormBaseParasite"/>
        </authorList>
    </citation>
    <scope>IDENTIFICATION</scope>
</reference>
<dbReference type="Gene3D" id="3.40.50.300">
    <property type="entry name" value="P-loop containing nucleotide triphosphate hydrolases"/>
    <property type="match status" value="1"/>
</dbReference>
<accession>A0A914ZDC9</accession>
<evidence type="ECO:0000313" key="1">
    <source>
        <dbReference type="Proteomes" id="UP000887577"/>
    </source>
</evidence>
<dbReference type="AlphaFoldDB" id="A0A914ZDC9"/>
<dbReference type="Proteomes" id="UP000887577">
    <property type="component" value="Unplaced"/>
</dbReference>
<protein>
    <submittedName>
        <fullName evidence="2">Uncharacterized protein</fullName>
    </submittedName>
</protein>
<proteinExistence type="predicted"/>
<dbReference type="WBParaSite" id="PSU_v2.g9949.t1">
    <property type="protein sequence ID" value="PSU_v2.g9949.t1"/>
    <property type="gene ID" value="PSU_v2.g9949"/>
</dbReference>